<dbReference type="CDD" id="cd00077">
    <property type="entry name" value="HDc"/>
    <property type="match status" value="1"/>
</dbReference>
<reference evidence="4 5" key="1">
    <citation type="journal article" date="2009" name="Stand. Genomic Sci.">
        <title>Complete genome sequence of Desulfotomaculum acetoxidans type strain (5575).</title>
        <authorList>
            <person name="Spring S."/>
            <person name="Lapidus A."/>
            <person name="Schroder M."/>
            <person name="Gleim D."/>
            <person name="Sims D."/>
            <person name="Meincke L."/>
            <person name="Glavina Del Rio T."/>
            <person name="Tice H."/>
            <person name="Copeland A."/>
            <person name="Cheng J.F."/>
            <person name="Lucas S."/>
            <person name="Chen F."/>
            <person name="Nolan M."/>
            <person name="Bruce D."/>
            <person name="Goodwin L."/>
            <person name="Pitluck S."/>
            <person name="Ivanova N."/>
            <person name="Mavromatis K."/>
            <person name="Mikhailova N."/>
            <person name="Pati A."/>
            <person name="Chen A."/>
            <person name="Palaniappan K."/>
            <person name="Land M."/>
            <person name="Hauser L."/>
            <person name="Chang Y.J."/>
            <person name="Jeffries C.D."/>
            <person name="Chain P."/>
            <person name="Saunders E."/>
            <person name="Brettin T."/>
            <person name="Detter J.C."/>
            <person name="Goker M."/>
            <person name="Bristow J."/>
            <person name="Eisen J.A."/>
            <person name="Markowitz V."/>
            <person name="Hugenholtz P."/>
            <person name="Kyrpides N.C."/>
            <person name="Klenk H.P."/>
            <person name="Han C."/>
        </authorList>
    </citation>
    <scope>NUCLEOTIDE SEQUENCE [LARGE SCALE GENOMIC DNA]</scope>
    <source>
        <strain evidence="5">ATCC 49208 / DSM 771 / VKM B-1644</strain>
    </source>
</reference>
<dbReference type="InterPro" id="IPR023023">
    <property type="entry name" value="dNTPase_2"/>
</dbReference>
<proteinExistence type="inferred from homology"/>
<dbReference type="InterPro" id="IPR006674">
    <property type="entry name" value="HD_domain"/>
</dbReference>
<dbReference type="InterPro" id="IPR003607">
    <property type="entry name" value="HD/PDEase_dom"/>
</dbReference>
<dbReference type="InterPro" id="IPR006261">
    <property type="entry name" value="dGTPase"/>
</dbReference>
<dbReference type="Proteomes" id="UP000002217">
    <property type="component" value="Chromosome"/>
</dbReference>
<dbReference type="InterPro" id="IPR051094">
    <property type="entry name" value="Diverse_Catalytic_Enzymes"/>
</dbReference>
<dbReference type="EMBL" id="CP001720">
    <property type="protein sequence ID" value="ACV63790.1"/>
    <property type="molecule type" value="Genomic_DNA"/>
</dbReference>
<keyword evidence="5" id="KW-1185">Reference proteome</keyword>
<dbReference type="OrthoDB" id="9803619at2"/>
<evidence type="ECO:0000313" key="4">
    <source>
        <dbReference type="EMBL" id="ACV63790.1"/>
    </source>
</evidence>
<dbReference type="NCBIfam" id="NF002327">
    <property type="entry name" value="PRK01286.1-2"/>
    <property type="match status" value="1"/>
</dbReference>
<dbReference type="PANTHER" id="PTHR35795">
    <property type="entry name" value="SLR1885 PROTEIN"/>
    <property type="match status" value="1"/>
</dbReference>
<dbReference type="HAMAP" id="MF_01212">
    <property type="entry name" value="dGTPase_type2"/>
    <property type="match status" value="1"/>
</dbReference>
<dbReference type="RefSeq" id="WP_015758482.1">
    <property type="nucleotide sequence ID" value="NC_013216.1"/>
</dbReference>
<dbReference type="KEGG" id="dae:Dtox_3038"/>
<dbReference type="Gene3D" id="1.10.3210.10">
    <property type="entry name" value="Hypothetical protein af1432"/>
    <property type="match status" value="1"/>
</dbReference>
<dbReference type="NCBIfam" id="TIGR01353">
    <property type="entry name" value="dGTP_triPase"/>
    <property type="match status" value="1"/>
</dbReference>
<dbReference type="STRING" id="485916.Dtox_3038"/>
<evidence type="ECO:0000313" key="5">
    <source>
        <dbReference type="Proteomes" id="UP000002217"/>
    </source>
</evidence>
<comment type="similarity">
    <text evidence="2">Belongs to the dGTPase family. Type 2 subfamily.</text>
</comment>
<protein>
    <recommendedName>
        <fullName evidence="2">Deoxyguanosinetriphosphate triphosphohydrolase-like protein</fullName>
    </recommendedName>
</protein>
<accession>C8W3K4</accession>
<dbReference type="Pfam" id="PF01966">
    <property type="entry name" value="HD"/>
    <property type="match status" value="1"/>
</dbReference>
<dbReference type="Pfam" id="PF13286">
    <property type="entry name" value="HD_assoc"/>
    <property type="match status" value="1"/>
</dbReference>
<dbReference type="SMART" id="SM00471">
    <property type="entry name" value="HDc"/>
    <property type="match status" value="1"/>
</dbReference>
<evidence type="ECO:0000259" key="3">
    <source>
        <dbReference type="PROSITE" id="PS51831"/>
    </source>
</evidence>
<dbReference type="SUPFAM" id="SSF109604">
    <property type="entry name" value="HD-domain/PDEase-like"/>
    <property type="match status" value="1"/>
</dbReference>
<dbReference type="PROSITE" id="PS51831">
    <property type="entry name" value="HD"/>
    <property type="match status" value="1"/>
</dbReference>
<keyword evidence="1 2" id="KW-0378">Hydrolase</keyword>
<dbReference type="InterPro" id="IPR026875">
    <property type="entry name" value="PHydrolase_assoc_dom"/>
</dbReference>
<gene>
    <name evidence="4" type="ordered locus">Dtox_3038</name>
</gene>
<dbReference type="AlphaFoldDB" id="C8W3K4"/>
<dbReference type="eggNOG" id="COG0232">
    <property type="taxonomic scope" value="Bacteria"/>
</dbReference>
<evidence type="ECO:0000256" key="2">
    <source>
        <dbReference type="HAMAP-Rule" id="MF_01212"/>
    </source>
</evidence>
<sequence>MEIRRQSEQLERLYLSPYACFSDSSRGRLFPDKECAVRTVFQRDRDRIIHSKSFRRLKYKTQVFIIPEGDHFRTRLTHTLEVAQIARTIARALRLNEDLTEAIALGHDLGHTPFGHAGEAALNSIIGETGFKHNLQSLRVVDILEGGRGLNLTHEVRDGILNHTGQVQPLTLEGRIVKIADRIAYINHDIDDAIRGGVLTMEQLPAACLDVLGWQHRERINTMVTDLIKTGLSCPGKISMSEPIQQATDELRSFMFRHVYIGSEAKLEENKAVNLIRALYNYFLNNQADLPVEHRLRVGETGVKLVIADYIAGMTDRYAIAMFKKLFVPQGFPVV</sequence>
<name>C8W3K4_DESAS</name>
<dbReference type="GO" id="GO:0016793">
    <property type="term" value="F:triphosphoric monoester hydrolase activity"/>
    <property type="evidence" value="ECO:0007669"/>
    <property type="project" value="InterPro"/>
</dbReference>
<organism evidence="4 5">
    <name type="scientific">Desulfofarcimen acetoxidans (strain ATCC 49208 / DSM 771 / KCTC 5769 / VKM B-1644 / 5575)</name>
    <name type="common">Desulfotomaculum acetoxidans</name>
    <dbReference type="NCBI Taxonomy" id="485916"/>
    <lineage>
        <taxon>Bacteria</taxon>
        <taxon>Bacillati</taxon>
        <taxon>Bacillota</taxon>
        <taxon>Clostridia</taxon>
        <taxon>Eubacteriales</taxon>
        <taxon>Peptococcaceae</taxon>
        <taxon>Desulfofarcimen</taxon>
    </lineage>
</organism>
<feature type="domain" description="HD" evidence="3">
    <location>
        <begin position="75"/>
        <end position="186"/>
    </location>
</feature>
<dbReference type="PANTHER" id="PTHR35795:SF1">
    <property type="entry name" value="BIS(5'-NUCLEOSYL)-TETRAPHOSPHATASE, SYMMETRICAL"/>
    <property type="match status" value="1"/>
</dbReference>
<evidence type="ECO:0000256" key="1">
    <source>
        <dbReference type="ARBA" id="ARBA00022801"/>
    </source>
</evidence>
<dbReference type="HOGENOM" id="CLU_028163_1_1_9"/>